<dbReference type="EMBL" id="CP034550">
    <property type="protein sequence ID" value="QFZ21230.1"/>
    <property type="molecule type" value="Genomic_DNA"/>
</dbReference>
<dbReference type="Proteomes" id="UP000325787">
    <property type="component" value="Chromosome"/>
</dbReference>
<evidence type="ECO:0000256" key="4">
    <source>
        <dbReference type="RuleBase" id="RU004508"/>
    </source>
</evidence>
<evidence type="ECO:0000313" key="6">
    <source>
        <dbReference type="Proteomes" id="UP000325787"/>
    </source>
</evidence>
<dbReference type="PANTHER" id="PTHR30244:SF34">
    <property type="entry name" value="DTDP-4-AMINO-4,6-DIDEOXYGALACTOSE TRANSAMINASE"/>
    <property type="match status" value="1"/>
</dbReference>
<protein>
    <submittedName>
        <fullName evidence="5">DegT/DnrJ/EryC1/StrS family aminotransferase</fullName>
    </submittedName>
</protein>
<name>A0A5Q0H5V9_SACSY</name>
<dbReference type="Gene3D" id="3.40.640.10">
    <property type="entry name" value="Type I PLP-dependent aspartate aminotransferase-like (Major domain)"/>
    <property type="match status" value="1"/>
</dbReference>
<evidence type="ECO:0000256" key="2">
    <source>
        <dbReference type="PIRSR" id="PIRSR000390-1"/>
    </source>
</evidence>
<organism evidence="5 6">
    <name type="scientific">Saccharothrix syringae</name>
    <name type="common">Nocardiopsis syringae</name>
    <dbReference type="NCBI Taxonomy" id="103733"/>
    <lineage>
        <taxon>Bacteria</taxon>
        <taxon>Bacillati</taxon>
        <taxon>Actinomycetota</taxon>
        <taxon>Actinomycetes</taxon>
        <taxon>Pseudonocardiales</taxon>
        <taxon>Pseudonocardiaceae</taxon>
        <taxon>Saccharothrix</taxon>
    </lineage>
</organism>
<dbReference type="InterPro" id="IPR000653">
    <property type="entry name" value="DegT/StrS_aminotransferase"/>
</dbReference>
<dbReference type="AlphaFoldDB" id="A0A5Q0H5V9"/>
<dbReference type="RefSeq" id="WP_033432068.1">
    <property type="nucleotide sequence ID" value="NZ_CP034550.1"/>
</dbReference>
<comment type="similarity">
    <text evidence="4">Belongs to the DegT/DnrJ/EryC1 family.</text>
</comment>
<keyword evidence="5" id="KW-0808">Transferase</keyword>
<keyword evidence="5" id="KW-0032">Aminotransferase</keyword>
<dbReference type="GO" id="GO:0030170">
    <property type="term" value="F:pyridoxal phosphate binding"/>
    <property type="evidence" value="ECO:0007669"/>
    <property type="project" value="TreeGrafter"/>
</dbReference>
<dbReference type="GO" id="GO:0008483">
    <property type="term" value="F:transaminase activity"/>
    <property type="evidence" value="ECO:0007669"/>
    <property type="project" value="UniProtKB-KW"/>
</dbReference>
<dbReference type="Pfam" id="PF01041">
    <property type="entry name" value="DegT_DnrJ_EryC1"/>
    <property type="match status" value="1"/>
</dbReference>
<evidence type="ECO:0000313" key="5">
    <source>
        <dbReference type="EMBL" id="QFZ21230.1"/>
    </source>
</evidence>
<evidence type="ECO:0000256" key="3">
    <source>
        <dbReference type="PIRSR" id="PIRSR000390-2"/>
    </source>
</evidence>
<accession>A0A5Q0H5V9</accession>
<dbReference type="InterPro" id="IPR015424">
    <property type="entry name" value="PyrdxlP-dep_Trfase"/>
</dbReference>
<feature type="active site" description="Proton acceptor" evidence="2">
    <location>
        <position position="189"/>
    </location>
</feature>
<dbReference type="KEGG" id="ssyi:EKG83_31020"/>
<dbReference type="InterPro" id="IPR015422">
    <property type="entry name" value="PyrdxlP-dep_Trfase_small"/>
</dbReference>
<dbReference type="GO" id="GO:0000271">
    <property type="term" value="P:polysaccharide biosynthetic process"/>
    <property type="evidence" value="ECO:0007669"/>
    <property type="project" value="TreeGrafter"/>
</dbReference>
<dbReference type="Gene3D" id="3.90.1150.10">
    <property type="entry name" value="Aspartate Aminotransferase, domain 1"/>
    <property type="match status" value="1"/>
</dbReference>
<gene>
    <name evidence="5" type="ORF">EKG83_31020</name>
</gene>
<reference evidence="6" key="1">
    <citation type="journal article" date="2021" name="Curr. Microbiol.">
        <title>Complete genome of nocamycin-producing strain Saccharothrix syringae NRRL B-16468 reveals the biosynthetic potential for secondary metabolites.</title>
        <authorList>
            <person name="Mo X."/>
            <person name="Yang S."/>
        </authorList>
    </citation>
    <scope>NUCLEOTIDE SEQUENCE [LARGE SCALE GENOMIC DNA]</scope>
    <source>
        <strain evidence="6">ATCC 51364 / DSM 43886 / JCM 6844 / KCTC 9398 / NBRC 14523 / NRRL B-16468 / INA 2240</strain>
    </source>
</reference>
<feature type="modified residue" description="N6-(pyridoxal phosphate)lysine" evidence="3">
    <location>
        <position position="189"/>
    </location>
</feature>
<dbReference type="SUPFAM" id="SSF53383">
    <property type="entry name" value="PLP-dependent transferases"/>
    <property type="match status" value="1"/>
</dbReference>
<dbReference type="OrthoDB" id="5342089at2"/>
<evidence type="ECO:0000256" key="1">
    <source>
        <dbReference type="ARBA" id="ARBA00001933"/>
    </source>
</evidence>
<comment type="cofactor">
    <cofactor evidence="1">
        <name>pyridoxal 5'-phosphate</name>
        <dbReference type="ChEBI" id="CHEBI:597326"/>
    </cofactor>
</comment>
<dbReference type="PIRSF" id="PIRSF000390">
    <property type="entry name" value="PLP_StrS"/>
    <property type="match status" value="1"/>
</dbReference>
<keyword evidence="3 4" id="KW-0663">Pyridoxal phosphate</keyword>
<dbReference type="PANTHER" id="PTHR30244">
    <property type="entry name" value="TRANSAMINASE"/>
    <property type="match status" value="1"/>
</dbReference>
<keyword evidence="6" id="KW-1185">Reference proteome</keyword>
<sequence length="372" mass="41095">MIPLFKVSMSDAAPAEVEKVLLSGFVGQGPKVDEFERALAARIGNPRLATVNSATSGLHLALHLVTGGPGGPGGEVLTTPMTCSATNWPILANGLKIKWVDVDPGTMNVDLDDLARKISPATKAIVLVHWSGYPVDLARLRAVLDQAEQAFGFRPVVIEDCAHSWGATFQGEPLGNHGNIAVFSFQAIKHLTCGDGGLMVLPDEELRRRARLLRWYGIERETNARFMFKNDIPEYGFKFHMNDINASIGLANLDLADANLRRHRENAAHFDAHLADVPGLELTERSADREPSFWIYTVKVDDRDGFMRKMDEAGVMVSQVHERNDVYSGVREFATLLPGLDSVSERMVSIPVGWWLTEDDRDHIVSTIRSGW</sequence>
<proteinExistence type="inferred from homology"/>
<dbReference type="InterPro" id="IPR015421">
    <property type="entry name" value="PyrdxlP-dep_Trfase_major"/>
</dbReference>